<gene>
    <name evidence="2" type="ORF">LAWI1_G005753</name>
</gene>
<evidence type="ECO:0000313" key="2">
    <source>
        <dbReference type="EMBL" id="TVY92638.1"/>
    </source>
</evidence>
<dbReference type="InterPro" id="IPR013087">
    <property type="entry name" value="Znf_C2H2_type"/>
</dbReference>
<keyword evidence="3" id="KW-1185">Reference proteome</keyword>
<dbReference type="Gene3D" id="3.30.160.60">
    <property type="entry name" value="Classic Zinc Finger"/>
    <property type="match status" value="1"/>
</dbReference>
<dbReference type="AlphaFoldDB" id="A0A559MI42"/>
<evidence type="ECO:0000313" key="3">
    <source>
        <dbReference type="Proteomes" id="UP000315522"/>
    </source>
</evidence>
<feature type="domain" description="C2H2-type" evidence="1">
    <location>
        <begin position="168"/>
        <end position="188"/>
    </location>
</feature>
<accession>A0A559MI42</accession>
<feature type="domain" description="C2H2-type" evidence="1">
    <location>
        <begin position="82"/>
        <end position="109"/>
    </location>
</feature>
<organism evidence="2 3">
    <name type="scientific">Lachnellula willkommii</name>
    <dbReference type="NCBI Taxonomy" id="215461"/>
    <lineage>
        <taxon>Eukaryota</taxon>
        <taxon>Fungi</taxon>
        <taxon>Dikarya</taxon>
        <taxon>Ascomycota</taxon>
        <taxon>Pezizomycotina</taxon>
        <taxon>Leotiomycetes</taxon>
        <taxon>Helotiales</taxon>
        <taxon>Lachnaceae</taxon>
        <taxon>Lachnellula</taxon>
    </lineage>
</organism>
<feature type="domain" description="C2H2-type" evidence="1">
    <location>
        <begin position="114"/>
        <end position="144"/>
    </location>
</feature>
<dbReference type="SMART" id="SM00355">
    <property type="entry name" value="ZnF_C2H2"/>
    <property type="match status" value="3"/>
</dbReference>
<sequence length="223" mass="25043">MQFLGPDSIALQSVYKALVSTFMWSTPSLLDDEAASMHYETREILSDLRGLVFKDRWEEHGIQTTKDFLMEMANGGLDLRPEKCPITTCEYHTKGFARKYDKNRHTLSHYRGVLACPFCPGIDTPAQKSFSRADVLKRHLTSAHGVDQAPPSMWNSMAPDTVASGKKGKCSICKKEYDGPQAFYEHLNDCVLAVIAPAALVGTCYYDTFTITWCVATKQFHED</sequence>
<reference evidence="2 3" key="1">
    <citation type="submission" date="2018-05" db="EMBL/GenBank/DDBJ databases">
        <title>Genome sequencing and assembly of the regulated plant pathogen Lachnellula willkommii and related sister species for the development of diagnostic species identification markers.</title>
        <authorList>
            <person name="Giroux E."/>
            <person name="Bilodeau G."/>
        </authorList>
    </citation>
    <scope>NUCLEOTIDE SEQUENCE [LARGE SCALE GENOMIC DNA]</scope>
    <source>
        <strain evidence="2 3">CBS 172.35</strain>
    </source>
</reference>
<dbReference type="Proteomes" id="UP000315522">
    <property type="component" value="Unassembled WGS sequence"/>
</dbReference>
<name>A0A559MI42_9HELO</name>
<protein>
    <recommendedName>
        <fullName evidence="1">C2H2-type domain-containing protein</fullName>
    </recommendedName>
</protein>
<proteinExistence type="predicted"/>
<evidence type="ECO:0000259" key="1">
    <source>
        <dbReference type="SMART" id="SM00355"/>
    </source>
</evidence>
<dbReference type="EMBL" id="QGML01000277">
    <property type="protein sequence ID" value="TVY92638.1"/>
    <property type="molecule type" value="Genomic_DNA"/>
</dbReference>
<comment type="caution">
    <text evidence="2">The sequence shown here is derived from an EMBL/GenBank/DDBJ whole genome shotgun (WGS) entry which is preliminary data.</text>
</comment>